<dbReference type="SUPFAM" id="SSF47565">
    <property type="entry name" value="Insect pheromone/odorant-binding proteins"/>
    <property type="match status" value="1"/>
</dbReference>
<proteinExistence type="evidence at transcript level"/>
<feature type="chain" id="PRO_5004574766" evidence="4">
    <location>
        <begin position="21"/>
        <end position="146"/>
    </location>
</feature>
<dbReference type="EMBL" id="GALA01000631">
    <property type="protein sequence ID" value="JAA94221.1"/>
    <property type="molecule type" value="mRNA"/>
</dbReference>
<dbReference type="InterPro" id="IPR006170">
    <property type="entry name" value="PBP/GOBP"/>
</dbReference>
<keyword evidence="3" id="KW-0964">Secreted</keyword>
<dbReference type="Gene3D" id="1.10.238.20">
    <property type="entry name" value="Pheromone/general odorant binding protein domain"/>
    <property type="match status" value="1"/>
</dbReference>
<evidence type="ECO:0000256" key="2">
    <source>
        <dbReference type="ARBA" id="ARBA00008098"/>
    </source>
</evidence>
<dbReference type="AlphaFoldDB" id="T1DIZ8"/>
<keyword evidence="4" id="KW-0732">Signal</keyword>
<evidence type="ECO:0000256" key="4">
    <source>
        <dbReference type="SAM" id="SignalP"/>
    </source>
</evidence>
<dbReference type="Pfam" id="PF01395">
    <property type="entry name" value="PBP_GOBP"/>
    <property type="match status" value="1"/>
</dbReference>
<dbReference type="GO" id="GO:0005576">
    <property type="term" value="C:extracellular region"/>
    <property type="evidence" value="ECO:0007669"/>
    <property type="project" value="UniProtKB-SubCell"/>
</dbReference>
<reference evidence="5" key="1">
    <citation type="journal article" date="2013" name="BMC Genomics">
        <title>A deep insight into the sialotranscriptome of the mosquito, Psorophora albipes.</title>
        <authorList>
            <person name="Chagas A.C."/>
            <person name="Calvo E."/>
            <person name="Rios-Velasquez C.M."/>
            <person name="Pessoa F.A."/>
            <person name="Medeiros J.F."/>
            <person name="Ribeiro J.M."/>
        </authorList>
    </citation>
    <scope>NUCLEOTIDE SEQUENCE</scope>
</reference>
<evidence type="ECO:0000313" key="5">
    <source>
        <dbReference type="EMBL" id="JAA94221.1"/>
    </source>
</evidence>
<organism evidence="5">
    <name type="scientific">Psorophora albipes</name>
    <dbReference type="NCBI Taxonomy" id="869069"/>
    <lineage>
        <taxon>Eukaryota</taxon>
        <taxon>Metazoa</taxon>
        <taxon>Ecdysozoa</taxon>
        <taxon>Arthropoda</taxon>
        <taxon>Hexapoda</taxon>
        <taxon>Insecta</taxon>
        <taxon>Pterygota</taxon>
        <taxon>Neoptera</taxon>
        <taxon>Endopterygota</taxon>
        <taxon>Diptera</taxon>
        <taxon>Nematocera</taxon>
        <taxon>Culicoidea</taxon>
        <taxon>Culicidae</taxon>
        <taxon>Culicinae</taxon>
        <taxon>Aedini</taxon>
        <taxon>Psorophora</taxon>
    </lineage>
</organism>
<accession>T1DIZ8</accession>
<name>T1DIZ8_9DIPT</name>
<protein>
    <submittedName>
        <fullName evidence="5">Putative short d7 salivary protein</fullName>
    </submittedName>
</protein>
<evidence type="ECO:0000256" key="1">
    <source>
        <dbReference type="ARBA" id="ARBA00004613"/>
    </source>
</evidence>
<sequence length="146" mass="16878">MKCLLLIFILAVVEYSSVNGTIFQNCIIEVGNIDRKTECTLEKFHFDENVPHVRDIVKCVLTGLEYYNPNNRNLNQDRLLQEMKEKAGFSENAELTRVVEDCKSHNGSEAEAYEYFMCLLNDEKTNSSFKKLLTSKDKNFFTKTVC</sequence>
<comment type="similarity">
    <text evidence="2">Belongs to the PBP/GOBP family.</text>
</comment>
<comment type="subcellular location">
    <subcellularLocation>
        <location evidence="1">Secreted</location>
    </subcellularLocation>
</comment>
<dbReference type="InterPro" id="IPR036728">
    <property type="entry name" value="PBP_GOBP_sf"/>
</dbReference>
<evidence type="ECO:0000256" key="3">
    <source>
        <dbReference type="ARBA" id="ARBA00022525"/>
    </source>
</evidence>
<feature type="signal peptide" evidence="4">
    <location>
        <begin position="1"/>
        <end position="20"/>
    </location>
</feature>
<dbReference type="GO" id="GO:0005549">
    <property type="term" value="F:odorant binding"/>
    <property type="evidence" value="ECO:0007669"/>
    <property type="project" value="InterPro"/>
</dbReference>